<evidence type="ECO:0000256" key="1">
    <source>
        <dbReference type="SAM" id="MobiDB-lite"/>
    </source>
</evidence>
<comment type="caution">
    <text evidence="2">The sequence shown here is derived from an EMBL/GenBank/DDBJ whole genome shotgun (WGS) entry which is preliminary data.</text>
</comment>
<dbReference type="EMBL" id="LGRB01000010">
    <property type="protein sequence ID" value="OCT50229.1"/>
    <property type="molecule type" value="Genomic_DNA"/>
</dbReference>
<evidence type="ECO:0000313" key="2">
    <source>
        <dbReference type="EMBL" id="OCT50229.1"/>
    </source>
</evidence>
<feature type="region of interest" description="Disordered" evidence="1">
    <location>
        <begin position="1"/>
        <end position="43"/>
    </location>
</feature>
<sequence length="244" mass="27828">MDRFKKPTPDTSSIASSQDYSIAEAKTRTREPTASPEPTKGGLEFSIPASSVIRSLDQCCGVITIVAHNPTTRSIAFLLEGWDGQDFPWSASKSHKVTFYHDMGPAEGAGEGETQKQILSKYTLTIECFTLDLGRTGLIGRMRQWWTLFKDWDMRTQVWNVAPGDTRKISVTNTLTRWAGFSEKEKGPVKLFKRKTYAVELYKDFTAEQWRDPDFRKWLNPRWECPRDGQCVGVVQTREAVYDK</sequence>
<dbReference type="Proteomes" id="UP000094526">
    <property type="component" value="Unassembled WGS sequence"/>
</dbReference>
<dbReference type="VEuPathDB" id="FungiDB:G647_05754"/>
<protein>
    <submittedName>
        <fullName evidence="2">Uncharacterized protein</fullName>
    </submittedName>
</protein>
<dbReference type="VEuPathDB" id="FungiDB:CLCR_07557"/>
<reference evidence="3" key="1">
    <citation type="submission" date="2015-07" db="EMBL/GenBank/DDBJ databases">
        <authorList>
            <person name="Teixeira M.M."/>
            <person name="Souza R.C."/>
            <person name="Almeida L.G."/>
            <person name="Vicente V.A."/>
            <person name="de Hoog S."/>
            <person name="Bocca A.L."/>
            <person name="de Almeida S.R."/>
            <person name="Vasconcelos A.T."/>
            <person name="Felipe M.S."/>
        </authorList>
    </citation>
    <scope>NUCLEOTIDE SEQUENCE [LARGE SCALE GENOMIC DNA]</scope>
    <source>
        <strain evidence="3">KSF</strain>
    </source>
</reference>
<proteinExistence type="predicted"/>
<keyword evidence="3" id="KW-1185">Reference proteome</keyword>
<organism evidence="2 3">
    <name type="scientific">Cladophialophora carrionii</name>
    <dbReference type="NCBI Taxonomy" id="86049"/>
    <lineage>
        <taxon>Eukaryota</taxon>
        <taxon>Fungi</taxon>
        <taxon>Dikarya</taxon>
        <taxon>Ascomycota</taxon>
        <taxon>Pezizomycotina</taxon>
        <taxon>Eurotiomycetes</taxon>
        <taxon>Chaetothyriomycetidae</taxon>
        <taxon>Chaetothyriales</taxon>
        <taxon>Herpotrichiellaceae</taxon>
        <taxon>Cladophialophora</taxon>
    </lineage>
</organism>
<accession>A0A1C1CP04</accession>
<dbReference type="AlphaFoldDB" id="A0A1C1CP04"/>
<evidence type="ECO:0000313" key="3">
    <source>
        <dbReference type="Proteomes" id="UP000094526"/>
    </source>
</evidence>
<dbReference type="OrthoDB" id="10333443at2759"/>
<gene>
    <name evidence="2" type="ORF">CLCR_07557</name>
</gene>
<feature type="compositionally biased region" description="Polar residues" evidence="1">
    <location>
        <begin position="9"/>
        <end position="20"/>
    </location>
</feature>
<name>A0A1C1CP04_9EURO</name>